<dbReference type="Gene3D" id="3.30.70.2740">
    <property type="match status" value="1"/>
</dbReference>
<reference evidence="5 6" key="1">
    <citation type="submission" date="2023-07" db="EMBL/GenBank/DDBJ databases">
        <title>Sorghum-associated microbial communities from plants grown in Nebraska, USA.</title>
        <authorList>
            <person name="Schachtman D."/>
        </authorList>
    </citation>
    <scope>NUCLEOTIDE SEQUENCE [LARGE SCALE GENOMIC DNA]</scope>
    <source>
        <strain evidence="5 6">DS1607</strain>
    </source>
</reference>
<name>A0ABT9S6D1_9BURK</name>
<evidence type="ECO:0000256" key="3">
    <source>
        <dbReference type="ARBA" id="ARBA00022827"/>
    </source>
</evidence>
<dbReference type="InterPro" id="IPR006094">
    <property type="entry name" value="Oxid_FAD_bind_N"/>
</dbReference>
<dbReference type="InterPro" id="IPR016164">
    <property type="entry name" value="FAD-linked_Oxase-like_C"/>
</dbReference>
<evidence type="ECO:0000259" key="4">
    <source>
        <dbReference type="PROSITE" id="PS51387"/>
    </source>
</evidence>
<dbReference type="InterPro" id="IPR004113">
    <property type="entry name" value="FAD-bd_oxidored_4_C"/>
</dbReference>
<dbReference type="Proteomes" id="UP001226867">
    <property type="component" value="Unassembled WGS sequence"/>
</dbReference>
<evidence type="ECO:0000313" key="6">
    <source>
        <dbReference type="Proteomes" id="UP001226867"/>
    </source>
</evidence>
<keyword evidence="2" id="KW-0285">Flavoprotein</keyword>
<dbReference type="InterPro" id="IPR016169">
    <property type="entry name" value="FAD-bd_PCMH_sub2"/>
</dbReference>
<keyword evidence="6" id="KW-1185">Reference proteome</keyword>
<accession>A0ABT9S6D1</accession>
<comment type="similarity">
    <text evidence="1">Belongs to the FAD-binding oxidoreductase/transferase type 4 family.</text>
</comment>
<dbReference type="Gene3D" id="1.10.45.10">
    <property type="entry name" value="Vanillyl-alcohol Oxidase, Chain A, domain 4"/>
    <property type="match status" value="1"/>
</dbReference>
<dbReference type="PANTHER" id="PTHR43716:SF2">
    <property type="entry name" value="BLL6224 PROTEIN"/>
    <property type="match status" value="1"/>
</dbReference>
<proteinExistence type="inferred from homology"/>
<dbReference type="EMBL" id="JAUSRO010000006">
    <property type="protein sequence ID" value="MDP9899918.1"/>
    <property type="molecule type" value="Genomic_DNA"/>
</dbReference>
<dbReference type="SUPFAM" id="SSF56176">
    <property type="entry name" value="FAD-binding/transporter-associated domain-like"/>
    <property type="match status" value="1"/>
</dbReference>
<evidence type="ECO:0000256" key="1">
    <source>
        <dbReference type="ARBA" id="ARBA00008000"/>
    </source>
</evidence>
<dbReference type="Gene3D" id="3.30.465.10">
    <property type="match status" value="1"/>
</dbReference>
<dbReference type="Gene3D" id="3.30.70.2190">
    <property type="match status" value="1"/>
</dbReference>
<gene>
    <name evidence="5" type="ORF">J2W36_002169</name>
</gene>
<keyword evidence="3" id="KW-0274">FAD</keyword>
<sequence>MSEVAIQRLINKLHALVGPAGLLTDAQAQAPYLTDWLGKWKGATPVVVRPANTAETAAVVKLCSETHTPIVTQGGNTGMSGGATPDASGAQVVLSTTRMNRVRAIDPINNTLTVDAGVILAHAHDAARSVDRFFPLSLGAQGSCTVGGNVATNAGGIAVLRYGNTRDLVLGLEVVLPDGRIWHGLRGLRKDNTGYDLKGLFIGSEGTLGVITGVVLKLFAQPTAHATAWVGAESLDKLVDLLSLMRTRCGERLTAFEMMTAASLQLVLDQVADTRAPLAQAAPFNALIELSDTDDEAGLRDLLEESLGESMETGLTHDVMLSSSQAQTMALWKLREGISQAQVRAGKAIKHDIALPISSLASFAAQAEQDVLACMPDARIVNFGHLGDGNLHYNVLMPPDADYDALKQRTHELNGVVHQLVTDYGGSISAEHGVGQLRRDELRIYKSPVEMELMLRIKQAMDPNHLMNPGKLL</sequence>
<dbReference type="PANTHER" id="PTHR43716">
    <property type="entry name" value="D-2-HYDROXYGLUTARATE DEHYDROGENASE, MITOCHONDRIAL"/>
    <property type="match status" value="1"/>
</dbReference>
<dbReference type="Gene3D" id="3.30.43.10">
    <property type="entry name" value="Uridine Diphospho-n-acetylenolpyruvylglucosamine Reductase, domain 2"/>
    <property type="match status" value="1"/>
</dbReference>
<dbReference type="InterPro" id="IPR036318">
    <property type="entry name" value="FAD-bd_PCMH-like_sf"/>
</dbReference>
<dbReference type="Pfam" id="PF01565">
    <property type="entry name" value="FAD_binding_4"/>
    <property type="match status" value="1"/>
</dbReference>
<evidence type="ECO:0000313" key="5">
    <source>
        <dbReference type="EMBL" id="MDP9899918.1"/>
    </source>
</evidence>
<dbReference type="InterPro" id="IPR016171">
    <property type="entry name" value="Vanillyl_alc_oxidase_C-sub2"/>
</dbReference>
<protein>
    <submittedName>
        <fullName evidence="5">FAD/FMN-containing dehydrogenase</fullName>
    </submittedName>
</protein>
<feature type="domain" description="FAD-binding PCMH-type" evidence="4">
    <location>
        <begin position="40"/>
        <end position="221"/>
    </location>
</feature>
<dbReference type="InterPro" id="IPR016166">
    <property type="entry name" value="FAD-bd_PCMH"/>
</dbReference>
<organism evidence="5 6">
    <name type="scientific">Variovorax ginsengisoli</name>
    <dbReference type="NCBI Taxonomy" id="363844"/>
    <lineage>
        <taxon>Bacteria</taxon>
        <taxon>Pseudomonadati</taxon>
        <taxon>Pseudomonadota</taxon>
        <taxon>Betaproteobacteria</taxon>
        <taxon>Burkholderiales</taxon>
        <taxon>Comamonadaceae</taxon>
        <taxon>Variovorax</taxon>
    </lineage>
</organism>
<dbReference type="InterPro" id="IPR016167">
    <property type="entry name" value="FAD-bd_PCMH_sub1"/>
</dbReference>
<dbReference type="SUPFAM" id="SSF55103">
    <property type="entry name" value="FAD-linked oxidases, C-terminal domain"/>
    <property type="match status" value="1"/>
</dbReference>
<dbReference type="PROSITE" id="PS51387">
    <property type="entry name" value="FAD_PCMH"/>
    <property type="match status" value="1"/>
</dbReference>
<evidence type="ECO:0000256" key="2">
    <source>
        <dbReference type="ARBA" id="ARBA00022630"/>
    </source>
</evidence>
<dbReference type="RefSeq" id="WP_307689739.1">
    <property type="nucleotide sequence ID" value="NZ_JAUSRO010000006.1"/>
</dbReference>
<dbReference type="Pfam" id="PF02913">
    <property type="entry name" value="FAD-oxidase_C"/>
    <property type="match status" value="1"/>
</dbReference>
<comment type="caution">
    <text evidence="5">The sequence shown here is derived from an EMBL/GenBank/DDBJ whole genome shotgun (WGS) entry which is preliminary data.</text>
</comment>
<dbReference type="InterPro" id="IPR051264">
    <property type="entry name" value="FAD-oxidored/transferase_4"/>
</dbReference>